<dbReference type="EMBL" id="CP009110">
    <property type="protein sequence ID" value="AIJ23229.1"/>
    <property type="molecule type" value="Genomic_DNA"/>
</dbReference>
<dbReference type="InterPro" id="IPR036390">
    <property type="entry name" value="WH_DNA-bd_sf"/>
</dbReference>
<dbReference type="AlphaFoldDB" id="A0A076MRG3"/>
<dbReference type="OrthoDB" id="5450856at2"/>
<organism evidence="7 8">
    <name type="scientific">Amycolatopsis methanolica 239</name>
    <dbReference type="NCBI Taxonomy" id="1068978"/>
    <lineage>
        <taxon>Bacteria</taxon>
        <taxon>Bacillati</taxon>
        <taxon>Actinomycetota</taxon>
        <taxon>Actinomycetes</taxon>
        <taxon>Pseudonocardiales</taxon>
        <taxon>Pseudonocardiaceae</taxon>
        <taxon>Amycolatopsis</taxon>
        <taxon>Amycolatopsis methanolica group</taxon>
    </lineage>
</organism>
<dbReference type="PANTHER" id="PTHR46577">
    <property type="entry name" value="HTH-TYPE TRANSCRIPTIONAL REGULATORY PROTEIN GABR"/>
    <property type="match status" value="1"/>
</dbReference>
<accession>A0A076MRG3</accession>
<dbReference type="SMART" id="SM00345">
    <property type="entry name" value="HTH_GNTR"/>
    <property type="match status" value="1"/>
</dbReference>
<gene>
    <name evidence="7" type="ORF">AMETH_3137</name>
</gene>
<evidence type="ECO:0000259" key="6">
    <source>
        <dbReference type="PROSITE" id="PS50949"/>
    </source>
</evidence>
<dbReference type="STRING" id="1068978.AMETH_3137"/>
<evidence type="ECO:0000256" key="2">
    <source>
        <dbReference type="ARBA" id="ARBA00023015"/>
    </source>
</evidence>
<dbReference type="InterPro" id="IPR000524">
    <property type="entry name" value="Tscrpt_reg_HTH_GntR"/>
</dbReference>
<dbReference type="HOGENOM" id="CLU_017584_16_3_11"/>
<proteinExistence type="predicted"/>
<dbReference type="PANTHER" id="PTHR46577:SF1">
    <property type="entry name" value="HTH-TYPE TRANSCRIPTIONAL REGULATORY PROTEIN GABR"/>
    <property type="match status" value="1"/>
</dbReference>
<evidence type="ECO:0000256" key="4">
    <source>
        <dbReference type="ARBA" id="ARBA00023163"/>
    </source>
</evidence>
<keyword evidence="8" id="KW-1185">Reference proteome</keyword>
<evidence type="ECO:0000256" key="5">
    <source>
        <dbReference type="SAM" id="MobiDB-lite"/>
    </source>
</evidence>
<reference evidence="7 8" key="1">
    <citation type="submission" date="2014-07" db="EMBL/GenBank/DDBJ databases">
        <title>Whole Genome Sequence of the Amycolatopsis methanolica 239.</title>
        <authorList>
            <person name="Tang B."/>
        </authorList>
    </citation>
    <scope>NUCLEOTIDE SEQUENCE [LARGE SCALE GENOMIC DNA]</scope>
    <source>
        <strain evidence="7 8">239</strain>
    </source>
</reference>
<keyword evidence="3" id="KW-0238">DNA-binding</keyword>
<dbReference type="KEGG" id="amq:AMETH_3137"/>
<evidence type="ECO:0000313" key="7">
    <source>
        <dbReference type="EMBL" id="AIJ23229.1"/>
    </source>
</evidence>
<dbReference type="PATRIC" id="fig|1068978.7.peg.3354"/>
<dbReference type="Proteomes" id="UP000062973">
    <property type="component" value="Chromosome"/>
</dbReference>
<keyword evidence="4" id="KW-0804">Transcription</keyword>
<dbReference type="SUPFAM" id="SSF46785">
    <property type="entry name" value="Winged helix' DNA-binding domain"/>
    <property type="match status" value="1"/>
</dbReference>
<evidence type="ECO:0000313" key="8">
    <source>
        <dbReference type="Proteomes" id="UP000062973"/>
    </source>
</evidence>
<dbReference type="InterPro" id="IPR051446">
    <property type="entry name" value="HTH_trans_reg/aminotransferase"/>
</dbReference>
<dbReference type="Gene3D" id="1.10.10.10">
    <property type="entry name" value="Winged helix-like DNA-binding domain superfamily/Winged helix DNA-binding domain"/>
    <property type="match status" value="1"/>
</dbReference>
<dbReference type="GO" id="GO:0003677">
    <property type="term" value="F:DNA binding"/>
    <property type="evidence" value="ECO:0007669"/>
    <property type="project" value="UniProtKB-KW"/>
</dbReference>
<dbReference type="CDD" id="cd07377">
    <property type="entry name" value="WHTH_GntR"/>
    <property type="match status" value="1"/>
</dbReference>
<dbReference type="eggNOG" id="COG2188">
    <property type="taxonomic scope" value="Bacteria"/>
</dbReference>
<dbReference type="Pfam" id="PF00392">
    <property type="entry name" value="GntR"/>
    <property type="match status" value="1"/>
</dbReference>
<dbReference type="InterPro" id="IPR036388">
    <property type="entry name" value="WH-like_DNA-bd_sf"/>
</dbReference>
<dbReference type="PROSITE" id="PS50949">
    <property type="entry name" value="HTH_GNTR"/>
    <property type="match status" value="1"/>
</dbReference>
<keyword evidence="1" id="KW-0663">Pyridoxal phosphate</keyword>
<evidence type="ECO:0000256" key="1">
    <source>
        <dbReference type="ARBA" id="ARBA00022898"/>
    </source>
</evidence>
<name>A0A076MRG3_AMYME</name>
<protein>
    <submittedName>
        <fullName evidence="7">GntR family transcriptional regulator</fullName>
    </submittedName>
</protein>
<dbReference type="GO" id="GO:0003700">
    <property type="term" value="F:DNA-binding transcription factor activity"/>
    <property type="evidence" value="ECO:0007669"/>
    <property type="project" value="InterPro"/>
</dbReference>
<sequence length="98" mass="10861">MTEERRTPQYLYRTVFEQFKARIESGELPANTPFPAERRLAAELGVALGTLRHATQLLRDEGLVVTVPSKGTFVREVRASPRSADQTSAAISGDETSR</sequence>
<keyword evidence="2" id="KW-0805">Transcription regulation</keyword>
<feature type="region of interest" description="Disordered" evidence="5">
    <location>
        <begin position="77"/>
        <end position="98"/>
    </location>
</feature>
<feature type="domain" description="HTH gntR-type" evidence="6">
    <location>
        <begin position="9"/>
        <end position="77"/>
    </location>
</feature>
<dbReference type="RefSeq" id="WP_081617754.1">
    <property type="nucleotide sequence ID" value="NZ_AQUL01000002.1"/>
</dbReference>
<evidence type="ECO:0000256" key="3">
    <source>
        <dbReference type="ARBA" id="ARBA00023125"/>
    </source>
</evidence>